<dbReference type="EMBL" id="GBXM01031781">
    <property type="protein sequence ID" value="JAH76796.1"/>
    <property type="molecule type" value="Transcribed_RNA"/>
</dbReference>
<name>A0A0E9VFM4_ANGAN</name>
<reference evidence="1" key="2">
    <citation type="journal article" date="2015" name="Fish Shellfish Immunol.">
        <title>Early steps in the European eel (Anguilla anguilla)-Vibrio vulnificus interaction in the gills: Role of the RtxA13 toxin.</title>
        <authorList>
            <person name="Callol A."/>
            <person name="Pajuelo D."/>
            <person name="Ebbesson L."/>
            <person name="Teles M."/>
            <person name="MacKenzie S."/>
            <person name="Amaro C."/>
        </authorList>
    </citation>
    <scope>NUCLEOTIDE SEQUENCE</scope>
</reference>
<sequence>MEFIQILRKCVCTPHFNSSCLNCQCSCFPCGDLQYQTYMLQFKPNTRWCLGLVNS</sequence>
<proteinExistence type="predicted"/>
<dbReference type="AlphaFoldDB" id="A0A0E9VFM4"/>
<organism evidence="1">
    <name type="scientific">Anguilla anguilla</name>
    <name type="common">European freshwater eel</name>
    <name type="synonym">Muraena anguilla</name>
    <dbReference type="NCBI Taxonomy" id="7936"/>
    <lineage>
        <taxon>Eukaryota</taxon>
        <taxon>Metazoa</taxon>
        <taxon>Chordata</taxon>
        <taxon>Craniata</taxon>
        <taxon>Vertebrata</taxon>
        <taxon>Euteleostomi</taxon>
        <taxon>Actinopterygii</taxon>
        <taxon>Neopterygii</taxon>
        <taxon>Teleostei</taxon>
        <taxon>Anguilliformes</taxon>
        <taxon>Anguillidae</taxon>
        <taxon>Anguilla</taxon>
    </lineage>
</organism>
<protein>
    <submittedName>
        <fullName evidence="1">Uncharacterized protein</fullName>
    </submittedName>
</protein>
<evidence type="ECO:0000313" key="1">
    <source>
        <dbReference type="EMBL" id="JAH76796.1"/>
    </source>
</evidence>
<accession>A0A0E9VFM4</accession>
<reference evidence="1" key="1">
    <citation type="submission" date="2014-11" db="EMBL/GenBank/DDBJ databases">
        <authorList>
            <person name="Amaro Gonzalez C."/>
        </authorList>
    </citation>
    <scope>NUCLEOTIDE SEQUENCE</scope>
</reference>